<dbReference type="PROSITE" id="PS50082">
    <property type="entry name" value="WD_REPEATS_2"/>
    <property type="match status" value="1"/>
</dbReference>
<accession>A0A397ST53</accession>
<dbReference type="InterPro" id="IPR040323">
    <property type="entry name" value="EIPR1"/>
</dbReference>
<dbReference type="OrthoDB" id="427795at2759"/>
<reference evidence="6 7" key="1">
    <citation type="submission" date="2018-06" db="EMBL/GenBank/DDBJ databases">
        <title>Comparative genomics reveals the genomic features of Rhizophagus irregularis, R. cerebriforme, R. diaphanum and Gigaspora rosea, and their symbiotic lifestyle signature.</title>
        <authorList>
            <person name="Morin E."/>
            <person name="San Clemente H."/>
            <person name="Chen E.C.H."/>
            <person name="De La Providencia I."/>
            <person name="Hainaut M."/>
            <person name="Kuo A."/>
            <person name="Kohler A."/>
            <person name="Murat C."/>
            <person name="Tang N."/>
            <person name="Roy S."/>
            <person name="Loubradou J."/>
            <person name="Henrissat B."/>
            <person name="Grigoriev I.V."/>
            <person name="Corradi N."/>
            <person name="Roux C."/>
            <person name="Martin F.M."/>
        </authorList>
    </citation>
    <scope>NUCLEOTIDE SEQUENCE [LARGE SCALE GENOMIC DNA]</scope>
    <source>
        <strain evidence="6 7">DAOM 227022</strain>
    </source>
</reference>
<evidence type="ECO:0000256" key="4">
    <source>
        <dbReference type="PROSITE-ProRule" id="PRU00221"/>
    </source>
</evidence>
<dbReference type="Proteomes" id="UP000265703">
    <property type="component" value="Unassembled WGS sequence"/>
</dbReference>
<keyword evidence="2 4" id="KW-0853">WD repeat</keyword>
<dbReference type="Pfam" id="PF23609">
    <property type="entry name" value="Beta-prop_EIPR1"/>
    <property type="match status" value="1"/>
</dbReference>
<dbReference type="InterPro" id="IPR059104">
    <property type="entry name" value="Beta-prop_EIPR1-like"/>
</dbReference>
<dbReference type="FunFam" id="2.130.10.10:FF:000732">
    <property type="entry name" value="EARP-interacting protein homolog"/>
    <property type="match status" value="1"/>
</dbReference>
<evidence type="ECO:0000256" key="3">
    <source>
        <dbReference type="ARBA" id="ARBA00022737"/>
    </source>
</evidence>
<keyword evidence="7" id="KW-1185">Reference proteome</keyword>
<name>A0A397ST53_9GLOM</name>
<dbReference type="SUPFAM" id="SSF50978">
    <property type="entry name" value="WD40 repeat-like"/>
    <property type="match status" value="1"/>
</dbReference>
<dbReference type="PROSITE" id="PS00678">
    <property type="entry name" value="WD_REPEATS_1"/>
    <property type="match status" value="1"/>
</dbReference>
<dbReference type="SMART" id="SM00320">
    <property type="entry name" value="WD40"/>
    <property type="match status" value="5"/>
</dbReference>
<feature type="repeat" description="WD" evidence="4">
    <location>
        <begin position="223"/>
        <end position="265"/>
    </location>
</feature>
<evidence type="ECO:0000313" key="7">
    <source>
        <dbReference type="Proteomes" id="UP000265703"/>
    </source>
</evidence>
<dbReference type="Pfam" id="PF00400">
    <property type="entry name" value="WD40"/>
    <property type="match status" value="1"/>
</dbReference>
<evidence type="ECO:0000256" key="1">
    <source>
        <dbReference type="ARBA" id="ARBA00005672"/>
    </source>
</evidence>
<dbReference type="InterPro" id="IPR001680">
    <property type="entry name" value="WD40_rpt"/>
</dbReference>
<dbReference type="Gene3D" id="2.130.10.10">
    <property type="entry name" value="YVTN repeat-like/Quinoprotein amine dehydrogenase"/>
    <property type="match status" value="1"/>
</dbReference>
<keyword evidence="3" id="KW-0677">Repeat</keyword>
<dbReference type="PANTHER" id="PTHR14205:SF15">
    <property type="entry name" value="EARP AND GARP COMPLEX-INTERACTING PROTEIN 1"/>
    <property type="match status" value="1"/>
</dbReference>
<feature type="domain" description="EIPR1-like beta-propeller" evidence="5">
    <location>
        <begin position="8"/>
        <end position="298"/>
    </location>
</feature>
<dbReference type="GO" id="GO:0016567">
    <property type="term" value="P:protein ubiquitination"/>
    <property type="evidence" value="ECO:0007669"/>
    <property type="project" value="TreeGrafter"/>
</dbReference>
<evidence type="ECO:0000313" key="6">
    <source>
        <dbReference type="EMBL" id="RIA88089.1"/>
    </source>
</evidence>
<proteinExistence type="inferred from homology"/>
<comment type="caution">
    <text evidence="6">The sequence shown here is derived from an EMBL/GenBank/DDBJ whole genome shotgun (WGS) entry which is preliminary data.</text>
</comment>
<comment type="similarity">
    <text evidence="1">Belongs to the WD repeat EIPR1 family.</text>
</comment>
<organism evidence="6 7">
    <name type="scientific">Glomus cerebriforme</name>
    <dbReference type="NCBI Taxonomy" id="658196"/>
    <lineage>
        <taxon>Eukaryota</taxon>
        <taxon>Fungi</taxon>
        <taxon>Fungi incertae sedis</taxon>
        <taxon>Mucoromycota</taxon>
        <taxon>Glomeromycotina</taxon>
        <taxon>Glomeromycetes</taxon>
        <taxon>Glomerales</taxon>
        <taxon>Glomeraceae</taxon>
        <taxon>Glomus</taxon>
    </lineage>
</organism>
<dbReference type="InterPro" id="IPR019775">
    <property type="entry name" value="WD40_repeat_CS"/>
</dbReference>
<evidence type="ECO:0000256" key="2">
    <source>
        <dbReference type="ARBA" id="ARBA00022574"/>
    </source>
</evidence>
<dbReference type="STRING" id="658196.A0A397ST53"/>
<dbReference type="AlphaFoldDB" id="A0A397ST53"/>
<dbReference type="InterPro" id="IPR015943">
    <property type="entry name" value="WD40/YVTN_repeat-like_dom_sf"/>
</dbReference>
<dbReference type="PROSITE" id="PS50294">
    <property type="entry name" value="WD_REPEATS_REGION"/>
    <property type="match status" value="1"/>
</dbReference>
<dbReference type="EMBL" id="QKYT01000279">
    <property type="protein sequence ID" value="RIA88089.1"/>
    <property type="molecule type" value="Genomic_DNA"/>
</dbReference>
<dbReference type="InterPro" id="IPR036322">
    <property type="entry name" value="WD40_repeat_dom_sf"/>
</dbReference>
<evidence type="ECO:0000259" key="5">
    <source>
        <dbReference type="Pfam" id="PF23609"/>
    </source>
</evidence>
<dbReference type="PANTHER" id="PTHR14205">
    <property type="entry name" value="WD-REPEAT PROTEIN"/>
    <property type="match status" value="1"/>
</dbReference>
<protein>
    <submittedName>
        <fullName evidence="6">WD40-repeat-containing domain protein</fullName>
    </submittedName>
</protein>
<sequence>MVDNEGRTCVYGLRHQARCLTSVVADVDHNKFLVGSQSLRRENEIHLLEFHEDEFEITSSVFQHSEEVWDIAACPLQSDLFFTCYKKFDSNSTKSKANLWSMGKTISEDPETNPQDRRTQVATSLPLESIFEVDGDATIKKILWDPKKVLTNFVSIHDYVLNVWSFDDQFASAKLLSAFEFPSSAGPLATGAWNPHKPEIAVGKDGSISGWDIKSQSQTFNINEAHSILVRALDFNPNKPNQIASAGDDRKVRFWDIRNTSKSIKEISDHTHWIWAVAYNRFHDQLLLSSGSDCQVNLQSIVSISSATFQYNDYDDNKSEDEYKEIISKPTDGLVRTYDQHEDSVYSVAWSAHDPWVFCSLSYDGRAVINRVPREEKYKIIL</sequence>
<gene>
    <name evidence="6" type="ORF">C1645_806979</name>
</gene>